<reference evidence="4 5" key="1">
    <citation type="submission" date="2014-06" db="EMBL/GenBank/DDBJ databases">
        <title>Evolutionary Origins and Diversification of the Mycorrhizal Mutualists.</title>
        <authorList>
            <consortium name="DOE Joint Genome Institute"/>
            <consortium name="Mycorrhizal Genomics Consortium"/>
            <person name="Kohler A."/>
            <person name="Kuo A."/>
            <person name="Nagy L.G."/>
            <person name="Floudas D."/>
            <person name="Copeland A."/>
            <person name="Barry K.W."/>
            <person name="Cichocki N."/>
            <person name="Veneault-Fourrey C."/>
            <person name="LaButti K."/>
            <person name="Lindquist E.A."/>
            <person name="Lipzen A."/>
            <person name="Lundell T."/>
            <person name="Morin E."/>
            <person name="Murat C."/>
            <person name="Riley R."/>
            <person name="Ohm R."/>
            <person name="Sun H."/>
            <person name="Tunlid A."/>
            <person name="Henrissat B."/>
            <person name="Grigoriev I.V."/>
            <person name="Hibbett D.S."/>
            <person name="Martin F."/>
        </authorList>
    </citation>
    <scope>NUCLEOTIDE SEQUENCE [LARGE SCALE GENOMIC DNA]</scope>
    <source>
        <strain evidence="4 5">SS14</strain>
    </source>
</reference>
<dbReference type="PANTHER" id="PTHR47718">
    <property type="entry name" value="OS01G0519700 PROTEIN"/>
    <property type="match status" value="1"/>
</dbReference>
<name>A0A0C9V9Y6_SPHS4</name>
<feature type="compositionally biased region" description="Basic and acidic residues" evidence="2">
    <location>
        <begin position="71"/>
        <end position="82"/>
    </location>
</feature>
<dbReference type="InterPro" id="IPR007527">
    <property type="entry name" value="Znf_SWIM"/>
</dbReference>
<evidence type="ECO:0000259" key="3">
    <source>
        <dbReference type="PROSITE" id="PS50966"/>
    </source>
</evidence>
<keyword evidence="1" id="KW-0479">Metal-binding</keyword>
<evidence type="ECO:0000256" key="1">
    <source>
        <dbReference type="PROSITE-ProRule" id="PRU00325"/>
    </source>
</evidence>
<dbReference type="PROSITE" id="PS50966">
    <property type="entry name" value="ZF_SWIM"/>
    <property type="match status" value="1"/>
</dbReference>
<evidence type="ECO:0000313" key="5">
    <source>
        <dbReference type="Proteomes" id="UP000054279"/>
    </source>
</evidence>
<organism evidence="4 5">
    <name type="scientific">Sphaerobolus stellatus (strain SS14)</name>
    <dbReference type="NCBI Taxonomy" id="990650"/>
    <lineage>
        <taxon>Eukaryota</taxon>
        <taxon>Fungi</taxon>
        <taxon>Dikarya</taxon>
        <taxon>Basidiomycota</taxon>
        <taxon>Agaricomycotina</taxon>
        <taxon>Agaricomycetes</taxon>
        <taxon>Phallomycetidae</taxon>
        <taxon>Geastrales</taxon>
        <taxon>Sphaerobolaceae</taxon>
        <taxon>Sphaerobolus</taxon>
    </lineage>
</organism>
<feature type="region of interest" description="Disordered" evidence="2">
    <location>
        <begin position="71"/>
        <end position="92"/>
    </location>
</feature>
<keyword evidence="5" id="KW-1185">Reference proteome</keyword>
<dbReference type="GO" id="GO:0008270">
    <property type="term" value="F:zinc ion binding"/>
    <property type="evidence" value="ECO:0007669"/>
    <property type="project" value="UniProtKB-KW"/>
</dbReference>
<evidence type="ECO:0000313" key="4">
    <source>
        <dbReference type="EMBL" id="KIJ34131.1"/>
    </source>
</evidence>
<feature type="domain" description="SWIM-type" evidence="3">
    <location>
        <begin position="212"/>
        <end position="247"/>
    </location>
</feature>
<accession>A0A0C9V9Y6</accession>
<dbReference type="HOGENOM" id="CLU_806910_0_0_1"/>
<proteinExistence type="predicted"/>
<dbReference type="AlphaFoldDB" id="A0A0C9V9Y6"/>
<sequence>MAMEVKTRPEELLRKCRRYAELLHPALASLSDSSLTAIFLRPTQRRRPHIVKSNHKRKFEWKRLYECDHAGSPRNRRDENLSPKKRRKTGPSIKVGCNAKIEVYQLVGNNVVTVDHYWQHNNHDLATLVNMKMLRNPDAVWHWLDARVHEGFDSKAIKAMIRMTSEELAEITKEVDSLPYSIKISPQDIYQVQVVSAELAMVDSFTKDDIDYEVKISDNSFVACSCLAFSRSGLVCKHMFLAQRVTTYNIQLEKLSLPAAVVSDPETIVNEGCRDEKLHLLDKALTLMDLLADRSLFKQVQSSEDELDKVSSASLTQYISAAEGLLHMKNDVFLHKLDHAKQTR</sequence>
<dbReference type="EMBL" id="KN837203">
    <property type="protein sequence ID" value="KIJ34131.1"/>
    <property type="molecule type" value="Genomic_DNA"/>
</dbReference>
<keyword evidence="1" id="KW-0862">Zinc</keyword>
<dbReference type="Proteomes" id="UP000054279">
    <property type="component" value="Unassembled WGS sequence"/>
</dbReference>
<dbReference type="OrthoDB" id="2337740at2759"/>
<evidence type="ECO:0000256" key="2">
    <source>
        <dbReference type="SAM" id="MobiDB-lite"/>
    </source>
</evidence>
<dbReference type="Pfam" id="PF04434">
    <property type="entry name" value="SWIM"/>
    <property type="match status" value="1"/>
</dbReference>
<protein>
    <recommendedName>
        <fullName evidence="3">SWIM-type domain-containing protein</fullName>
    </recommendedName>
</protein>
<keyword evidence="1" id="KW-0863">Zinc-finger</keyword>
<gene>
    <name evidence="4" type="ORF">M422DRAFT_263781</name>
</gene>